<evidence type="ECO:0000313" key="11">
    <source>
        <dbReference type="Proteomes" id="UP000676649"/>
    </source>
</evidence>
<feature type="domain" description="Glycosyltransferase RgtA/B/C/D-like" evidence="9">
    <location>
        <begin position="66"/>
        <end position="225"/>
    </location>
</feature>
<evidence type="ECO:0000313" key="10">
    <source>
        <dbReference type="EMBL" id="QWF71517.1"/>
    </source>
</evidence>
<dbReference type="GO" id="GO:0009103">
    <property type="term" value="P:lipopolysaccharide biosynthetic process"/>
    <property type="evidence" value="ECO:0007669"/>
    <property type="project" value="UniProtKB-ARBA"/>
</dbReference>
<feature type="transmembrane region" description="Helical" evidence="8">
    <location>
        <begin position="124"/>
        <end position="157"/>
    </location>
</feature>
<dbReference type="GO" id="GO:0016763">
    <property type="term" value="F:pentosyltransferase activity"/>
    <property type="evidence" value="ECO:0007669"/>
    <property type="project" value="TreeGrafter"/>
</dbReference>
<evidence type="ECO:0000256" key="6">
    <source>
        <dbReference type="ARBA" id="ARBA00022989"/>
    </source>
</evidence>
<dbReference type="Proteomes" id="UP000676649">
    <property type="component" value="Chromosome"/>
</dbReference>
<evidence type="ECO:0000256" key="7">
    <source>
        <dbReference type="ARBA" id="ARBA00023136"/>
    </source>
</evidence>
<organism evidence="10 11">
    <name type="scientific">Methylomonas paludis</name>
    <dbReference type="NCBI Taxonomy" id="1173101"/>
    <lineage>
        <taxon>Bacteria</taxon>
        <taxon>Pseudomonadati</taxon>
        <taxon>Pseudomonadota</taxon>
        <taxon>Gammaproteobacteria</taxon>
        <taxon>Methylococcales</taxon>
        <taxon>Methylococcaceae</taxon>
        <taxon>Methylomonas</taxon>
    </lineage>
</organism>
<evidence type="ECO:0000259" key="9">
    <source>
        <dbReference type="Pfam" id="PF13231"/>
    </source>
</evidence>
<feature type="transmembrane region" description="Helical" evidence="8">
    <location>
        <begin position="407"/>
        <end position="429"/>
    </location>
</feature>
<keyword evidence="6 8" id="KW-1133">Transmembrane helix</keyword>
<evidence type="ECO:0000256" key="1">
    <source>
        <dbReference type="ARBA" id="ARBA00004651"/>
    </source>
</evidence>
<dbReference type="InterPro" id="IPR050297">
    <property type="entry name" value="LipidA_mod_glycosyltrf_83"/>
</dbReference>
<keyword evidence="7 8" id="KW-0472">Membrane</keyword>
<name>A0A975MPD1_9GAMM</name>
<sequence length="535" mass="60495">MDKLSDTARQRLYGWGIWPLWLLLTTSLVFRSIIPIDETRYLSVAWEMWLRNDFLVPYLNGQPYSHKPPLLFWLIQGGWVVFGLNEWWPRLVGPGCALINLWLSRKLAYRLWPDAPEVGLLTPWILIATLLWTLFATAAMFDMLLADCVLLAMLGLLVFNQGQSGKGSLYLAVAIGLGLLAKGPVVLLHILPVALWLNFWRGDSKMAPNWLALPCALLAGIGLALAWAVPAATFGGADYGQAIFWHQTVDRTIGTEIHARPFYWYVLFLPLILFPWLVWSRLWQSSLTVPWRADPGLRFCLVWLLGGFSVFSILPSKQIHYLIPLLPAFALWVARIISRPHAHADTGVDKIIPLAVAGIGLVLILLPYLPGLSKLHWTQTIQPGWGLAVFSIAVLQFLIVRLSGKLSLLYLAVSIVVAIVISFRCFFQYNGAAYDLRPAAEHLKRLNEQHIPCVFIGNYQGQLHFLGRLSQPLATINASEIIEWARRHPEGYLISLEKNQPTAVDYLQPHRESWLVFRMAGRLTGPQLWANQKLW</sequence>
<gene>
    <name evidence="10" type="ORF">KEF85_03285</name>
</gene>
<keyword evidence="3 10" id="KW-0328">Glycosyltransferase</keyword>
<feature type="transmembrane region" description="Helical" evidence="8">
    <location>
        <begin position="381"/>
        <end position="400"/>
    </location>
</feature>
<dbReference type="PANTHER" id="PTHR33908:SF3">
    <property type="entry name" value="UNDECAPRENYL PHOSPHATE-ALPHA-4-AMINO-4-DEOXY-L-ARABINOSE ARABINOSYL TRANSFERASE"/>
    <property type="match status" value="1"/>
</dbReference>
<dbReference type="RefSeq" id="WP_215583300.1">
    <property type="nucleotide sequence ID" value="NZ_CP073754.1"/>
</dbReference>
<evidence type="ECO:0000256" key="5">
    <source>
        <dbReference type="ARBA" id="ARBA00022692"/>
    </source>
</evidence>
<evidence type="ECO:0000256" key="8">
    <source>
        <dbReference type="SAM" id="Phobius"/>
    </source>
</evidence>
<keyword evidence="4 10" id="KW-0808">Transferase</keyword>
<dbReference type="EC" id="2.4.-.-" evidence="10"/>
<dbReference type="Pfam" id="PF13231">
    <property type="entry name" value="PMT_2"/>
    <property type="match status" value="1"/>
</dbReference>
<comment type="subcellular location">
    <subcellularLocation>
        <location evidence="1">Cell membrane</location>
        <topology evidence="1">Multi-pass membrane protein</topology>
    </subcellularLocation>
</comment>
<feature type="transmembrane region" description="Helical" evidence="8">
    <location>
        <begin position="12"/>
        <end position="34"/>
    </location>
</feature>
<dbReference type="GO" id="GO:0010041">
    <property type="term" value="P:response to iron(III) ion"/>
    <property type="evidence" value="ECO:0007669"/>
    <property type="project" value="TreeGrafter"/>
</dbReference>
<feature type="transmembrane region" description="Helical" evidence="8">
    <location>
        <begin position="295"/>
        <end position="313"/>
    </location>
</feature>
<keyword evidence="2" id="KW-1003">Cell membrane</keyword>
<feature type="transmembrane region" description="Helical" evidence="8">
    <location>
        <begin position="262"/>
        <end position="283"/>
    </location>
</feature>
<feature type="transmembrane region" description="Helical" evidence="8">
    <location>
        <begin position="169"/>
        <end position="197"/>
    </location>
</feature>
<dbReference type="PANTHER" id="PTHR33908">
    <property type="entry name" value="MANNOSYLTRANSFERASE YKCB-RELATED"/>
    <property type="match status" value="1"/>
</dbReference>
<dbReference type="GO" id="GO:0005886">
    <property type="term" value="C:plasma membrane"/>
    <property type="evidence" value="ECO:0007669"/>
    <property type="project" value="UniProtKB-SubCell"/>
</dbReference>
<keyword evidence="11" id="KW-1185">Reference proteome</keyword>
<keyword evidence="5 8" id="KW-0812">Transmembrane</keyword>
<accession>A0A975MPD1</accession>
<evidence type="ECO:0000256" key="3">
    <source>
        <dbReference type="ARBA" id="ARBA00022676"/>
    </source>
</evidence>
<evidence type="ECO:0000256" key="4">
    <source>
        <dbReference type="ARBA" id="ARBA00022679"/>
    </source>
</evidence>
<proteinExistence type="predicted"/>
<feature type="transmembrane region" description="Helical" evidence="8">
    <location>
        <begin position="350"/>
        <end position="369"/>
    </location>
</feature>
<dbReference type="EMBL" id="CP073754">
    <property type="protein sequence ID" value="QWF71517.1"/>
    <property type="molecule type" value="Genomic_DNA"/>
</dbReference>
<dbReference type="AlphaFoldDB" id="A0A975MPD1"/>
<protein>
    <submittedName>
        <fullName evidence="10">Glycosyltransferase family 39 protein</fullName>
        <ecNumber evidence="10">2.4.-.-</ecNumber>
    </submittedName>
</protein>
<dbReference type="KEGG" id="mpad:KEF85_03285"/>
<feature type="transmembrane region" description="Helical" evidence="8">
    <location>
        <begin position="87"/>
        <end position="103"/>
    </location>
</feature>
<feature type="transmembrane region" description="Helical" evidence="8">
    <location>
        <begin position="209"/>
        <end position="229"/>
    </location>
</feature>
<evidence type="ECO:0000256" key="2">
    <source>
        <dbReference type="ARBA" id="ARBA00022475"/>
    </source>
</evidence>
<feature type="transmembrane region" description="Helical" evidence="8">
    <location>
        <begin position="319"/>
        <end position="338"/>
    </location>
</feature>
<reference evidence="10" key="1">
    <citation type="submission" date="2021-04" db="EMBL/GenBank/DDBJ databases">
        <title>Draft genome sequence data of methanotrophic Methylovulum sp. strain S1L and Methylomonas sp. strain S2AM isolated from boreal lake water columns.</title>
        <authorList>
            <person name="Rissanen A.J."/>
            <person name="Mangayil R."/>
            <person name="Svenning M.M."/>
            <person name="Khanongnuch R."/>
        </authorList>
    </citation>
    <scope>NUCLEOTIDE SEQUENCE</scope>
    <source>
        <strain evidence="10">S2AM</strain>
    </source>
</reference>
<dbReference type="InterPro" id="IPR038731">
    <property type="entry name" value="RgtA/B/C-like"/>
</dbReference>